<dbReference type="AlphaFoldDB" id="A0AA38GLG7"/>
<reference evidence="1 2" key="1">
    <citation type="journal article" date="2021" name="Nat. Plants">
        <title>The Taxus genome provides insights into paclitaxel biosynthesis.</title>
        <authorList>
            <person name="Xiong X."/>
            <person name="Gou J."/>
            <person name="Liao Q."/>
            <person name="Li Y."/>
            <person name="Zhou Q."/>
            <person name="Bi G."/>
            <person name="Li C."/>
            <person name="Du R."/>
            <person name="Wang X."/>
            <person name="Sun T."/>
            <person name="Guo L."/>
            <person name="Liang H."/>
            <person name="Lu P."/>
            <person name="Wu Y."/>
            <person name="Zhang Z."/>
            <person name="Ro D.K."/>
            <person name="Shang Y."/>
            <person name="Huang S."/>
            <person name="Yan J."/>
        </authorList>
    </citation>
    <scope>NUCLEOTIDE SEQUENCE [LARGE SCALE GENOMIC DNA]</scope>
    <source>
        <strain evidence="1">Ta-2019</strain>
    </source>
</reference>
<gene>
    <name evidence="1" type="ORF">KI387_004218</name>
</gene>
<name>A0AA38GLG7_TAXCH</name>
<accession>A0AA38GLG7</accession>
<comment type="caution">
    <text evidence="1">The sequence shown here is derived from an EMBL/GenBank/DDBJ whole genome shotgun (WGS) entry which is preliminary data.</text>
</comment>
<evidence type="ECO:0000313" key="1">
    <source>
        <dbReference type="EMBL" id="KAH9324040.1"/>
    </source>
</evidence>
<evidence type="ECO:0000313" key="2">
    <source>
        <dbReference type="Proteomes" id="UP000824469"/>
    </source>
</evidence>
<feature type="non-terminal residue" evidence="1">
    <location>
        <position position="135"/>
    </location>
</feature>
<organism evidence="1 2">
    <name type="scientific">Taxus chinensis</name>
    <name type="common">Chinese yew</name>
    <name type="synonym">Taxus wallichiana var. chinensis</name>
    <dbReference type="NCBI Taxonomy" id="29808"/>
    <lineage>
        <taxon>Eukaryota</taxon>
        <taxon>Viridiplantae</taxon>
        <taxon>Streptophyta</taxon>
        <taxon>Embryophyta</taxon>
        <taxon>Tracheophyta</taxon>
        <taxon>Spermatophyta</taxon>
        <taxon>Pinopsida</taxon>
        <taxon>Pinidae</taxon>
        <taxon>Conifers II</taxon>
        <taxon>Cupressales</taxon>
        <taxon>Taxaceae</taxon>
        <taxon>Taxus</taxon>
    </lineage>
</organism>
<protein>
    <submittedName>
        <fullName evidence="1">Uncharacterized protein</fullName>
    </submittedName>
</protein>
<dbReference type="EMBL" id="JAHRHJ020000002">
    <property type="protein sequence ID" value="KAH9324040.1"/>
    <property type="molecule type" value="Genomic_DNA"/>
</dbReference>
<dbReference type="Proteomes" id="UP000824469">
    <property type="component" value="Unassembled WGS sequence"/>
</dbReference>
<sequence length="135" mass="15935">MIIEKGKVILPELISLYKYMCTTTDKVWMIREGLEKEKEHWDQVHPLVMEMGDAHSQVLVIRKKFNSPSEDLSHVWVRTLSSKYEMLNQAIDELDSNEEHAFKIQDNINIRDTKTWSSCHLDKSTTEDELLRPFE</sequence>
<proteinExistence type="predicted"/>
<keyword evidence="2" id="KW-1185">Reference proteome</keyword>